<sequence length="88" mass="9295">MSDPWSIYLCLAIAAYCLIGIFVPRLRLSWEDEEAGVRVGAAGSLGFGLIFGSGGLTLGGYCDFFVAVSIGLIGFVLIFVGQIADRNS</sequence>
<reference evidence="2 3" key="1">
    <citation type="submission" date="2024-07" db="EMBL/GenBank/DDBJ databases">
        <title>Uliginosibacterium flavum JJ3220;KACC:17644.</title>
        <authorList>
            <person name="Kim M.K."/>
        </authorList>
    </citation>
    <scope>NUCLEOTIDE SEQUENCE [LARGE SCALE GENOMIC DNA]</scope>
    <source>
        <strain evidence="2 3">KACC:17644</strain>
    </source>
</reference>
<evidence type="ECO:0000313" key="3">
    <source>
        <dbReference type="Proteomes" id="UP001549691"/>
    </source>
</evidence>
<dbReference type="EMBL" id="JBEWZI010000040">
    <property type="protein sequence ID" value="MET7016406.1"/>
    <property type="molecule type" value="Genomic_DNA"/>
</dbReference>
<feature type="transmembrane region" description="Helical" evidence="1">
    <location>
        <begin position="64"/>
        <end position="84"/>
    </location>
</feature>
<feature type="transmembrane region" description="Helical" evidence="1">
    <location>
        <begin position="6"/>
        <end position="23"/>
    </location>
</feature>
<keyword evidence="1" id="KW-0812">Transmembrane</keyword>
<proteinExistence type="predicted"/>
<name>A0ABV2TR49_9RHOO</name>
<evidence type="ECO:0000256" key="1">
    <source>
        <dbReference type="SAM" id="Phobius"/>
    </source>
</evidence>
<keyword evidence="1" id="KW-0472">Membrane</keyword>
<accession>A0ABV2TR49</accession>
<organism evidence="2 3">
    <name type="scientific">Uliginosibacterium flavum</name>
    <dbReference type="NCBI Taxonomy" id="1396831"/>
    <lineage>
        <taxon>Bacteria</taxon>
        <taxon>Pseudomonadati</taxon>
        <taxon>Pseudomonadota</taxon>
        <taxon>Betaproteobacteria</taxon>
        <taxon>Rhodocyclales</taxon>
        <taxon>Zoogloeaceae</taxon>
        <taxon>Uliginosibacterium</taxon>
    </lineage>
</organism>
<evidence type="ECO:0008006" key="4">
    <source>
        <dbReference type="Google" id="ProtNLM"/>
    </source>
</evidence>
<feature type="transmembrane region" description="Helical" evidence="1">
    <location>
        <begin position="35"/>
        <end position="58"/>
    </location>
</feature>
<protein>
    <recommendedName>
        <fullName evidence="4">GlsB/YeaQ/YmgE family stress response membrane protein</fullName>
    </recommendedName>
</protein>
<evidence type="ECO:0000313" key="2">
    <source>
        <dbReference type="EMBL" id="MET7016406.1"/>
    </source>
</evidence>
<keyword evidence="1" id="KW-1133">Transmembrane helix</keyword>
<comment type="caution">
    <text evidence="2">The sequence shown here is derived from an EMBL/GenBank/DDBJ whole genome shotgun (WGS) entry which is preliminary data.</text>
</comment>
<keyword evidence="3" id="KW-1185">Reference proteome</keyword>
<dbReference type="Proteomes" id="UP001549691">
    <property type="component" value="Unassembled WGS sequence"/>
</dbReference>
<gene>
    <name evidence="2" type="ORF">ABXR19_19640</name>
</gene>
<dbReference type="RefSeq" id="WP_354602864.1">
    <property type="nucleotide sequence ID" value="NZ_JBEWZI010000040.1"/>
</dbReference>